<name>A0A0G2HNC4_9PEZI</name>
<evidence type="ECO:0000313" key="3">
    <source>
        <dbReference type="Proteomes" id="UP000034680"/>
    </source>
</evidence>
<gene>
    <name evidence="2" type="ORF">UCDDA912_g03576</name>
</gene>
<organism evidence="2 3">
    <name type="scientific">Diaporthe ampelina</name>
    <dbReference type="NCBI Taxonomy" id="1214573"/>
    <lineage>
        <taxon>Eukaryota</taxon>
        <taxon>Fungi</taxon>
        <taxon>Dikarya</taxon>
        <taxon>Ascomycota</taxon>
        <taxon>Pezizomycotina</taxon>
        <taxon>Sordariomycetes</taxon>
        <taxon>Sordariomycetidae</taxon>
        <taxon>Diaporthales</taxon>
        <taxon>Diaporthaceae</taxon>
        <taxon>Diaporthe</taxon>
    </lineage>
</organism>
<reference evidence="2 3" key="1">
    <citation type="submission" date="2015-05" db="EMBL/GenBank/DDBJ databases">
        <title>Distinctive expansion of gene families associated with plant cell wall degradation and secondary metabolism in the genomes of grapevine trunk pathogens.</title>
        <authorList>
            <person name="Lawrence D.P."/>
            <person name="Travadon R."/>
            <person name="Rolshausen P.E."/>
            <person name="Baumgartner K."/>
        </authorList>
    </citation>
    <scope>NUCLEOTIDE SEQUENCE [LARGE SCALE GENOMIC DNA]</scope>
    <source>
        <strain evidence="2">DA912</strain>
    </source>
</reference>
<evidence type="ECO:0000313" key="2">
    <source>
        <dbReference type="EMBL" id="KKY36433.1"/>
    </source>
</evidence>
<sequence length="263" mass="28594">MRNLELYLGHLILRELEQFRASAAVPAKHNATEVAQHECPPQSATGQDSTTAKTAKPDTAATDGEGGRRPAAAEPPQGITALVEADEAANGFQGTPVRLLALRGATGPQRRNNAARQQRVYRLAHKIGVSPGGARWVRGGRPHAQPAVPRCAARADGTVEYNQFVHAADDGGRAVALRMPGGWKRDLVRDRDAFLGVALIDGFLWPRFESRLPRRILVDWEEQGFVEFNEVRYTTPFVAREPRAAAAPLDTDQDDGALIKLGD</sequence>
<dbReference type="EMBL" id="LCUC01000121">
    <property type="protein sequence ID" value="KKY36433.1"/>
    <property type="molecule type" value="Genomic_DNA"/>
</dbReference>
<protein>
    <submittedName>
        <fullName evidence="2">Uncharacterized protein</fullName>
    </submittedName>
</protein>
<comment type="caution">
    <text evidence="2">The sequence shown here is derived from an EMBL/GenBank/DDBJ whole genome shotgun (WGS) entry which is preliminary data.</text>
</comment>
<dbReference type="Proteomes" id="UP000034680">
    <property type="component" value="Unassembled WGS sequence"/>
</dbReference>
<accession>A0A0G2HNC4</accession>
<keyword evidence="3" id="KW-1185">Reference proteome</keyword>
<feature type="region of interest" description="Disordered" evidence="1">
    <location>
        <begin position="31"/>
        <end position="74"/>
    </location>
</feature>
<dbReference type="OrthoDB" id="5219212at2759"/>
<feature type="compositionally biased region" description="Low complexity" evidence="1">
    <location>
        <begin position="50"/>
        <end position="63"/>
    </location>
</feature>
<dbReference type="AlphaFoldDB" id="A0A0G2HNC4"/>
<proteinExistence type="predicted"/>
<evidence type="ECO:0000256" key="1">
    <source>
        <dbReference type="SAM" id="MobiDB-lite"/>
    </source>
</evidence>
<reference evidence="2 3" key="2">
    <citation type="submission" date="2015-05" db="EMBL/GenBank/DDBJ databases">
        <authorList>
            <person name="Morales-Cruz A."/>
            <person name="Amrine K.C."/>
            <person name="Cantu D."/>
        </authorList>
    </citation>
    <scope>NUCLEOTIDE SEQUENCE [LARGE SCALE GENOMIC DNA]</scope>
    <source>
        <strain evidence="2">DA912</strain>
    </source>
</reference>